<organism evidence="1 2">
    <name type="scientific">Fusobacterium periodonticum</name>
    <dbReference type="NCBI Taxonomy" id="860"/>
    <lineage>
        <taxon>Bacteria</taxon>
        <taxon>Fusobacteriati</taxon>
        <taxon>Fusobacteriota</taxon>
        <taxon>Fusobacteriia</taxon>
        <taxon>Fusobacteriales</taxon>
        <taxon>Fusobacteriaceae</taxon>
        <taxon>Fusobacterium</taxon>
    </lineage>
</organism>
<gene>
    <name evidence="1" type="ORF">C4N17_10515</name>
</gene>
<evidence type="ECO:0000313" key="1">
    <source>
        <dbReference type="EMBL" id="AVQ26034.1"/>
    </source>
</evidence>
<name>A0AAD0HVY7_9FUSO</name>
<dbReference type="EMBL" id="CP028108">
    <property type="protein sequence ID" value="AVQ26034.1"/>
    <property type="molecule type" value="Genomic_DNA"/>
</dbReference>
<reference evidence="1 2" key="1">
    <citation type="submission" date="2018-03" db="EMBL/GenBank/DDBJ databases">
        <title>Complete Fusobacterium genomes using hybrid Minion sequencing.</title>
        <authorList>
            <person name="Slade D.J."/>
            <person name="Lahmers K."/>
        </authorList>
    </citation>
    <scope>NUCLEOTIDE SEQUENCE [LARGE SCALE GENOMIC DNA]</scope>
    <source>
        <strain evidence="1 2">2_1_31</strain>
    </source>
</reference>
<dbReference type="KEGG" id="fpei:C4N17_10515"/>
<protein>
    <submittedName>
        <fullName evidence="1">Uncharacterized protein</fullName>
    </submittedName>
</protein>
<accession>A0AAD0HVY7</accession>
<evidence type="ECO:0000313" key="2">
    <source>
        <dbReference type="Proteomes" id="UP000241472"/>
    </source>
</evidence>
<dbReference type="AlphaFoldDB" id="A0AAD0HVY7"/>
<dbReference type="Proteomes" id="UP000241472">
    <property type="component" value="Chromosome"/>
</dbReference>
<sequence length="72" mass="8408">MKMWICKKCGEKIQGHYIGYVDIDKKGCAIDGTQEEEELIRYTCACCRIIKFGELKKLEKVADWVEDEDVEM</sequence>
<proteinExistence type="predicted"/>